<keyword evidence="7" id="KW-0479">Metal-binding</keyword>
<evidence type="ECO:0000256" key="5">
    <source>
        <dbReference type="ARBA" id="ARBA00022640"/>
    </source>
</evidence>
<evidence type="ECO:0000256" key="17">
    <source>
        <dbReference type="SAM" id="Coils"/>
    </source>
</evidence>
<comment type="subcellular location">
    <subcellularLocation>
        <location evidence="2">Membrane</location>
        <topology evidence="2">Single-pass membrane protein</topology>
    </subcellularLocation>
    <subcellularLocation>
        <location evidence="16">Plastid</location>
        <location evidence="16">Chloroplast outer membrane</location>
    </subcellularLocation>
</comment>
<evidence type="ECO:0000256" key="14">
    <source>
        <dbReference type="ARBA" id="ARBA00023134"/>
    </source>
</evidence>
<dbReference type="GO" id="GO:0046872">
    <property type="term" value="F:metal ion binding"/>
    <property type="evidence" value="ECO:0007669"/>
    <property type="project" value="UniProtKB-KW"/>
</dbReference>
<dbReference type="CDD" id="cd00882">
    <property type="entry name" value="Ras_like_GTPase"/>
    <property type="match status" value="1"/>
</dbReference>
<dbReference type="GeneID" id="36332495"/>
<dbReference type="GO" id="GO:0016787">
    <property type="term" value="F:hydrolase activity"/>
    <property type="evidence" value="ECO:0007669"/>
    <property type="project" value="UniProtKB-KW"/>
</dbReference>
<evidence type="ECO:0000256" key="3">
    <source>
        <dbReference type="ARBA" id="ARBA00022448"/>
    </source>
</evidence>
<comment type="cofactor">
    <cofactor evidence="1">
        <name>Mg(2+)</name>
        <dbReference type="ChEBI" id="CHEBI:18420"/>
    </cofactor>
</comment>
<evidence type="ECO:0000256" key="15">
    <source>
        <dbReference type="ARBA" id="ARBA00023136"/>
    </source>
</evidence>
<dbReference type="Pfam" id="PF04548">
    <property type="entry name" value="AIG1"/>
    <property type="match status" value="1"/>
</dbReference>
<dbReference type="GO" id="GO:0005525">
    <property type="term" value="F:GTP binding"/>
    <property type="evidence" value="ECO:0007669"/>
    <property type="project" value="UniProtKB-KW"/>
</dbReference>
<dbReference type="GO" id="GO:0015031">
    <property type="term" value="P:protein transport"/>
    <property type="evidence" value="ECO:0007669"/>
    <property type="project" value="UniProtKB-KW"/>
</dbReference>
<feature type="non-terminal residue" evidence="19">
    <location>
        <position position="1"/>
    </location>
</feature>
<keyword evidence="15" id="KW-0472">Membrane</keyword>
<keyword evidence="9" id="KW-0378">Hydrolase</keyword>
<dbReference type="GO" id="GO:0016020">
    <property type="term" value="C:membrane"/>
    <property type="evidence" value="ECO:0007669"/>
    <property type="project" value="UniProtKB-SubCell"/>
</dbReference>
<dbReference type="AlphaFoldDB" id="A0A1X6MIG3"/>
<evidence type="ECO:0000256" key="6">
    <source>
        <dbReference type="ARBA" id="ARBA00022692"/>
    </source>
</evidence>
<name>A0A1X6MIG3_9APHY</name>
<sequence length="305" mass="34868">VAGPTGAGKSSFINMFCGSELKVGHNLRSCTTAIEVASCKLEGQTIVMIDTPGFDDSERSQADILKQIADYLEFSYGHGQKLTGLIYLHRISDDRFGGIARENFRLFSKICGDDAMRNVLIVTTMWEEVHQEVGERREGELMNKEIFFKGALNHGARMCRHHNTVLSARNTVRELLGLSPRVVQMQHEIVDECKDLPQTAAGEELQSELERQAKDYHQRMQDLQEEIDVALARKELLHQEDLQSLRNQLTAIEAKLLKVQGDVKKIKADTRRRDKMHGNLWGRFFREPDRRWPPVTYIPDRTCSM</sequence>
<dbReference type="InterPro" id="IPR045058">
    <property type="entry name" value="GIMA/IAN/Toc"/>
</dbReference>
<accession>A0A1X6MIG3</accession>
<proteinExistence type="predicted"/>
<keyword evidence="17" id="KW-0175">Coiled coil</keyword>
<evidence type="ECO:0000256" key="10">
    <source>
        <dbReference type="ARBA" id="ARBA00022805"/>
    </source>
</evidence>
<evidence type="ECO:0000256" key="12">
    <source>
        <dbReference type="ARBA" id="ARBA00022927"/>
    </source>
</evidence>
<keyword evidence="6" id="KW-0812">Transmembrane</keyword>
<evidence type="ECO:0000256" key="16">
    <source>
        <dbReference type="ARBA" id="ARBA00024013"/>
    </source>
</evidence>
<dbReference type="PANTHER" id="PTHR10903:SF135">
    <property type="entry name" value="TRANSLOCASE OF CHLOROPLAST 120, CHLOROPLASTIC-RELATED"/>
    <property type="match status" value="1"/>
</dbReference>
<keyword evidence="20" id="KW-1185">Reference proteome</keyword>
<evidence type="ECO:0000313" key="20">
    <source>
        <dbReference type="Proteomes" id="UP000194127"/>
    </source>
</evidence>
<dbReference type="OrthoDB" id="8954335at2759"/>
<keyword evidence="11" id="KW-0460">Magnesium</keyword>
<evidence type="ECO:0000256" key="11">
    <source>
        <dbReference type="ARBA" id="ARBA00022842"/>
    </source>
</evidence>
<keyword evidence="13" id="KW-1133">Transmembrane helix</keyword>
<keyword evidence="4" id="KW-0150">Chloroplast</keyword>
<dbReference type="InterPro" id="IPR006703">
    <property type="entry name" value="G_AIG1"/>
</dbReference>
<evidence type="ECO:0000259" key="18">
    <source>
        <dbReference type="Pfam" id="PF04548"/>
    </source>
</evidence>
<evidence type="ECO:0000256" key="9">
    <source>
        <dbReference type="ARBA" id="ARBA00022801"/>
    </source>
</evidence>
<evidence type="ECO:0000256" key="1">
    <source>
        <dbReference type="ARBA" id="ARBA00001946"/>
    </source>
</evidence>
<evidence type="ECO:0000256" key="2">
    <source>
        <dbReference type="ARBA" id="ARBA00004167"/>
    </source>
</evidence>
<keyword evidence="8" id="KW-0547">Nucleotide-binding</keyword>
<evidence type="ECO:0000256" key="4">
    <source>
        <dbReference type="ARBA" id="ARBA00022528"/>
    </source>
</evidence>
<evidence type="ECO:0000256" key="8">
    <source>
        <dbReference type="ARBA" id="ARBA00022741"/>
    </source>
</evidence>
<dbReference type="RefSeq" id="XP_024333021.1">
    <property type="nucleotide sequence ID" value="XM_024487546.1"/>
</dbReference>
<keyword evidence="3" id="KW-0813">Transport</keyword>
<feature type="domain" description="AIG1-type G" evidence="18">
    <location>
        <begin position="2"/>
        <end position="187"/>
    </location>
</feature>
<dbReference type="SUPFAM" id="SSF52540">
    <property type="entry name" value="P-loop containing nucleoside triphosphate hydrolases"/>
    <property type="match status" value="1"/>
</dbReference>
<dbReference type="PANTHER" id="PTHR10903">
    <property type="entry name" value="GTPASE, IMAP FAMILY MEMBER-RELATED"/>
    <property type="match status" value="1"/>
</dbReference>
<evidence type="ECO:0000256" key="7">
    <source>
        <dbReference type="ARBA" id="ARBA00022723"/>
    </source>
</evidence>
<gene>
    <name evidence="19" type="ORF">POSPLADRAFT_1160445</name>
</gene>
<feature type="coiled-coil region" evidence="17">
    <location>
        <begin position="206"/>
        <end position="262"/>
    </location>
</feature>
<dbReference type="EMBL" id="KZ110614">
    <property type="protein sequence ID" value="OSX56227.1"/>
    <property type="molecule type" value="Genomic_DNA"/>
</dbReference>
<reference evidence="19 20" key="1">
    <citation type="submission" date="2017-04" db="EMBL/GenBank/DDBJ databases">
        <title>Genome Sequence of the Model Brown-Rot Fungus Postia placenta SB12.</title>
        <authorList>
            <consortium name="DOE Joint Genome Institute"/>
            <person name="Gaskell J."/>
            <person name="Kersten P."/>
            <person name="Larrondo L.F."/>
            <person name="Canessa P."/>
            <person name="Martinez D."/>
            <person name="Hibbett D."/>
            <person name="Schmoll M."/>
            <person name="Kubicek C.P."/>
            <person name="Martinez A.T."/>
            <person name="Yadav J."/>
            <person name="Master E."/>
            <person name="Magnuson J.K."/>
            <person name="James T."/>
            <person name="Yaver D."/>
            <person name="Berka R."/>
            <person name="Labutti K."/>
            <person name="Lipzen A."/>
            <person name="Aerts A."/>
            <person name="Barry K."/>
            <person name="Henrissat B."/>
            <person name="Blanchette R."/>
            <person name="Grigoriev I."/>
            <person name="Cullen D."/>
        </authorList>
    </citation>
    <scope>NUCLEOTIDE SEQUENCE [LARGE SCALE GENOMIC DNA]</scope>
    <source>
        <strain evidence="19 20">MAD-698-R-SB12</strain>
    </source>
</reference>
<keyword evidence="10" id="KW-1002">Plastid outer membrane</keyword>
<evidence type="ECO:0000256" key="13">
    <source>
        <dbReference type="ARBA" id="ARBA00022989"/>
    </source>
</evidence>
<keyword evidence="14" id="KW-0342">GTP-binding</keyword>
<evidence type="ECO:0000313" key="19">
    <source>
        <dbReference type="EMBL" id="OSX56227.1"/>
    </source>
</evidence>
<dbReference type="InterPro" id="IPR027417">
    <property type="entry name" value="P-loop_NTPase"/>
</dbReference>
<protein>
    <recommendedName>
        <fullName evidence="18">AIG1-type G domain-containing protein</fullName>
    </recommendedName>
</protein>
<keyword evidence="12" id="KW-0653">Protein transport</keyword>
<keyword evidence="5" id="KW-0934">Plastid</keyword>
<organism evidence="19 20">
    <name type="scientific">Postia placenta MAD-698-R-SB12</name>
    <dbReference type="NCBI Taxonomy" id="670580"/>
    <lineage>
        <taxon>Eukaryota</taxon>
        <taxon>Fungi</taxon>
        <taxon>Dikarya</taxon>
        <taxon>Basidiomycota</taxon>
        <taxon>Agaricomycotina</taxon>
        <taxon>Agaricomycetes</taxon>
        <taxon>Polyporales</taxon>
        <taxon>Adustoporiaceae</taxon>
        <taxon>Rhodonia</taxon>
    </lineage>
</organism>
<dbReference type="Gene3D" id="3.40.50.300">
    <property type="entry name" value="P-loop containing nucleotide triphosphate hydrolases"/>
    <property type="match status" value="1"/>
</dbReference>
<dbReference type="Proteomes" id="UP000194127">
    <property type="component" value="Unassembled WGS sequence"/>
</dbReference>